<feature type="transmembrane region" description="Helical" evidence="1">
    <location>
        <begin position="25"/>
        <end position="48"/>
    </location>
</feature>
<reference evidence="2 3" key="1">
    <citation type="submission" date="2016-12" db="EMBL/GenBank/DDBJ databases">
        <authorList>
            <person name="Song W.-J."/>
            <person name="Kurnit D.M."/>
        </authorList>
    </citation>
    <scope>NUCLEOTIDE SEQUENCE [LARGE SCALE GENOMIC DNA]</scope>
    <source>
        <strain evidence="2 3">175</strain>
    </source>
</reference>
<proteinExistence type="predicted"/>
<sequence length="164" mass="16631">MSQTTLAEWLSAGKDRLRHGLSRSLLGAGLALFALLAALEGLAAIIAGGYGSLRAHWPPWLAGGVVGGLVILAAALALWWAVHIVRGTAQAGPPAPVARPAHELHGHGAHPAGLLGAAAAELIGENRIKARDLALMALVAGIALGVSPGLRRQVFGPGQRAKDG</sequence>
<keyword evidence="1" id="KW-1133">Transmembrane helix</keyword>
<dbReference type="AlphaFoldDB" id="A0A1Y6DC35"/>
<accession>A0A1Y6DC35</accession>
<name>A0A1Y6DC35_9GAMM</name>
<keyword evidence="3" id="KW-1185">Reference proteome</keyword>
<protein>
    <submittedName>
        <fullName evidence="2">Uncharacterized protein</fullName>
    </submittedName>
</protein>
<feature type="transmembrane region" description="Helical" evidence="1">
    <location>
        <begin position="133"/>
        <end position="150"/>
    </location>
</feature>
<gene>
    <name evidence="2" type="ORF">SAMN02949497_0068</name>
</gene>
<keyword evidence="1" id="KW-0812">Transmembrane</keyword>
<feature type="transmembrane region" description="Helical" evidence="1">
    <location>
        <begin position="60"/>
        <end position="82"/>
    </location>
</feature>
<evidence type="ECO:0000313" key="2">
    <source>
        <dbReference type="EMBL" id="SMF97802.1"/>
    </source>
</evidence>
<evidence type="ECO:0000313" key="3">
    <source>
        <dbReference type="Proteomes" id="UP000192923"/>
    </source>
</evidence>
<keyword evidence="1" id="KW-0472">Membrane</keyword>
<dbReference type="RefSeq" id="WP_125469198.1">
    <property type="nucleotide sequence ID" value="NZ_FXAM01000004.1"/>
</dbReference>
<organism evidence="2 3">
    <name type="scientific">Methylomagnum ishizawai</name>
    <dbReference type="NCBI Taxonomy" id="1760988"/>
    <lineage>
        <taxon>Bacteria</taxon>
        <taxon>Pseudomonadati</taxon>
        <taxon>Pseudomonadota</taxon>
        <taxon>Gammaproteobacteria</taxon>
        <taxon>Methylococcales</taxon>
        <taxon>Methylococcaceae</taxon>
        <taxon>Methylomagnum</taxon>
    </lineage>
</organism>
<dbReference type="EMBL" id="FXAM01000004">
    <property type="protein sequence ID" value="SMF97802.1"/>
    <property type="molecule type" value="Genomic_DNA"/>
</dbReference>
<dbReference type="STRING" id="1760988.SAMN02949497_0068"/>
<dbReference type="Proteomes" id="UP000192923">
    <property type="component" value="Unassembled WGS sequence"/>
</dbReference>
<evidence type="ECO:0000256" key="1">
    <source>
        <dbReference type="SAM" id="Phobius"/>
    </source>
</evidence>